<organism evidence="2 3">
    <name type="scientific">Trametes coccinea (strain BRFM310)</name>
    <name type="common">Pycnoporus coccineus</name>
    <dbReference type="NCBI Taxonomy" id="1353009"/>
    <lineage>
        <taxon>Eukaryota</taxon>
        <taxon>Fungi</taxon>
        <taxon>Dikarya</taxon>
        <taxon>Basidiomycota</taxon>
        <taxon>Agaricomycotina</taxon>
        <taxon>Agaricomycetes</taxon>
        <taxon>Polyporales</taxon>
        <taxon>Polyporaceae</taxon>
        <taxon>Trametes</taxon>
    </lineage>
</organism>
<reference evidence="2 3" key="1">
    <citation type="journal article" date="2015" name="Biotechnol. Biofuels">
        <title>Enhanced degradation of softwood versus hardwood by the white-rot fungus Pycnoporus coccineus.</title>
        <authorList>
            <person name="Couturier M."/>
            <person name="Navarro D."/>
            <person name="Chevret D."/>
            <person name="Henrissat B."/>
            <person name="Piumi F."/>
            <person name="Ruiz-Duenas F.J."/>
            <person name="Martinez A.T."/>
            <person name="Grigoriev I.V."/>
            <person name="Riley R."/>
            <person name="Lipzen A."/>
            <person name="Berrin J.G."/>
            <person name="Master E.R."/>
            <person name="Rosso M.N."/>
        </authorList>
    </citation>
    <scope>NUCLEOTIDE SEQUENCE [LARGE SCALE GENOMIC DNA]</scope>
    <source>
        <strain evidence="2 3">BRFM310</strain>
    </source>
</reference>
<dbReference type="InterPro" id="IPR001810">
    <property type="entry name" value="F-box_dom"/>
</dbReference>
<proteinExistence type="predicted"/>
<keyword evidence="3" id="KW-1185">Reference proteome</keyword>
<dbReference type="SMART" id="SM00256">
    <property type="entry name" value="FBOX"/>
    <property type="match status" value="1"/>
</dbReference>
<dbReference type="SUPFAM" id="SSF81383">
    <property type="entry name" value="F-box domain"/>
    <property type="match status" value="1"/>
</dbReference>
<feature type="domain" description="F-box" evidence="1">
    <location>
        <begin position="7"/>
        <end position="53"/>
    </location>
</feature>
<evidence type="ECO:0000259" key="1">
    <source>
        <dbReference type="PROSITE" id="PS50181"/>
    </source>
</evidence>
<evidence type="ECO:0000313" key="3">
    <source>
        <dbReference type="Proteomes" id="UP000193067"/>
    </source>
</evidence>
<name>A0A1Y2IEY2_TRAC3</name>
<dbReference type="InterPro" id="IPR011047">
    <property type="entry name" value="Quinoprotein_ADH-like_sf"/>
</dbReference>
<sequence length="541" mass="61446">MQANSDEMTITGLPPELLTSILFALDMTTLVRCRQTCRLLKEIIDEDVCLQYKIELAANGLENGTHNTLTVAERLRMLKMRTEAWDDLAWTAREEVPMLQGGVWELYGGVLGQAEGSRTLVFNQLPSNLRGIEGRQWRIEDVGVNIRDFGMDPAQDLLIIIENRVDGAGLSTCYVHLRSLATGRSHPSAQQPAVLSHSTPRGRFSYTIQVSKDYVAVLLTSGDQDRSELLIWNWKTGQRRLYITGSELSSFAFLTDQYILLTSLPTMELDDDNIFHGEDPRLFVIDLERMSNRHEIDFSDLDWLCAFHYPALGENFATISMSIRSDPAPNWAPKPEHKVPFHVARQDRLFVITLWVVQGNMHILPFISLVPSWTLLDCIRTLSPGETLRVFDWSDWGPRGSRLIPAPPTHTSVWVCYVYGLTFALSIRQGTQRGIVTFDFNQHAVRRAQAQEECEKAQMGSQAWATQQGTRRRVVQADDRVFHPNVFKEEVRTSLPYILRKAPPFAAEEGEGHFDAVMVSEDSLILVSSPSHIRKYRILTF</sequence>
<dbReference type="InterPro" id="IPR036047">
    <property type="entry name" value="F-box-like_dom_sf"/>
</dbReference>
<dbReference type="SUPFAM" id="SSF50998">
    <property type="entry name" value="Quinoprotein alcohol dehydrogenase-like"/>
    <property type="match status" value="1"/>
</dbReference>
<accession>A0A1Y2IEY2</accession>
<dbReference type="OrthoDB" id="3256413at2759"/>
<dbReference type="Gene3D" id="1.20.1280.50">
    <property type="match status" value="1"/>
</dbReference>
<protein>
    <recommendedName>
        <fullName evidence="1">F-box domain-containing protein</fullName>
    </recommendedName>
</protein>
<dbReference type="Pfam" id="PF12937">
    <property type="entry name" value="F-box-like"/>
    <property type="match status" value="1"/>
</dbReference>
<dbReference type="EMBL" id="KZ084125">
    <property type="protein sequence ID" value="OSC99735.1"/>
    <property type="molecule type" value="Genomic_DNA"/>
</dbReference>
<evidence type="ECO:0000313" key="2">
    <source>
        <dbReference type="EMBL" id="OSC99735.1"/>
    </source>
</evidence>
<gene>
    <name evidence="2" type="ORF">PYCCODRAFT_1438090</name>
</gene>
<dbReference type="AlphaFoldDB" id="A0A1Y2IEY2"/>
<dbReference type="Proteomes" id="UP000193067">
    <property type="component" value="Unassembled WGS sequence"/>
</dbReference>
<dbReference type="PROSITE" id="PS50181">
    <property type="entry name" value="FBOX"/>
    <property type="match status" value="1"/>
</dbReference>
<dbReference type="CDD" id="cd09917">
    <property type="entry name" value="F-box_SF"/>
    <property type="match status" value="1"/>
</dbReference>